<feature type="region of interest" description="Disordered" evidence="4">
    <location>
        <begin position="776"/>
        <end position="797"/>
    </location>
</feature>
<keyword evidence="3" id="KW-0539">Nucleus</keyword>
<feature type="region of interest" description="Disordered" evidence="4">
    <location>
        <begin position="1383"/>
        <end position="1402"/>
    </location>
</feature>
<dbReference type="SMART" id="SM01014">
    <property type="entry name" value="ARID"/>
    <property type="match status" value="1"/>
</dbReference>
<dbReference type="EMBL" id="JTDF01006398">
    <property type="protein sequence ID" value="KAF8565625.1"/>
    <property type="molecule type" value="Genomic_DNA"/>
</dbReference>
<dbReference type="InterPro" id="IPR036431">
    <property type="entry name" value="ARID_dom_sf"/>
</dbReference>
<feature type="region of interest" description="Disordered" evidence="4">
    <location>
        <begin position="883"/>
        <end position="905"/>
    </location>
</feature>
<evidence type="ECO:0000256" key="4">
    <source>
        <dbReference type="SAM" id="MobiDB-lite"/>
    </source>
</evidence>
<evidence type="ECO:0000259" key="5">
    <source>
        <dbReference type="PROSITE" id="PS51011"/>
    </source>
</evidence>
<dbReference type="PROSITE" id="PS00028">
    <property type="entry name" value="ZINC_FINGER_C2H2_1"/>
    <property type="match status" value="1"/>
</dbReference>
<dbReference type="PROSITE" id="PS51011">
    <property type="entry name" value="ARID"/>
    <property type="match status" value="1"/>
</dbReference>
<dbReference type="Proteomes" id="UP000699462">
    <property type="component" value="Unassembled WGS sequence"/>
</dbReference>
<feature type="compositionally biased region" description="Polar residues" evidence="4">
    <location>
        <begin position="1233"/>
        <end position="1250"/>
    </location>
</feature>
<feature type="region of interest" description="Disordered" evidence="4">
    <location>
        <begin position="708"/>
        <end position="727"/>
    </location>
</feature>
<gene>
    <name evidence="6" type="ORF">P879_06923</name>
</gene>
<feature type="compositionally biased region" description="Polar residues" evidence="4">
    <location>
        <begin position="1194"/>
        <end position="1206"/>
    </location>
</feature>
<accession>A0A8T0DCS4</accession>
<dbReference type="InterPro" id="IPR052406">
    <property type="entry name" value="Chromatin_Remodeling_Comp"/>
</dbReference>
<feature type="compositionally biased region" description="Pro residues" evidence="4">
    <location>
        <begin position="832"/>
        <end position="841"/>
    </location>
</feature>
<dbReference type="PANTHER" id="PTHR22970:SF14">
    <property type="entry name" value="AT-RICH INTERACTIVE DOMAIN-CONTAINING PROTEIN 2"/>
    <property type="match status" value="1"/>
</dbReference>
<keyword evidence="1" id="KW-0805">Transcription regulation</keyword>
<feature type="region of interest" description="Disordered" evidence="4">
    <location>
        <begin position="648"/>
        <end position="670"/>
    </location>
</feature>
<dbReference type="InterPro" id="IPR001606">
    <property type="entry name" value="ARID_dom"/>
</dbReference>
<dbReference type="Gene3D" id="1.10.150.60">
    <property type="entry name" value="ARID DNA-binding domain"/>
    <property type="match status" value="1"/>
</dbReference>
<keyword evidence="7" id="KW-1185">Reference proteome</keyword>
<feature type="region of interest" description="Disordered" evidence="4">
    <location>
        <begin position="814"/>
        <end position="869"/>
    </location>
</feature>
<proteinExistence type="predicted"/>
<feature type="region of interest" description="Disordered" evidence="4">
    <location>
        <begin position="1194"/>
        <end position="1215"/>
    </location>
</feature>
<evidence type="ECO:0000313" key="6">
    <source>
        <dbReference type="EMBL" id="KAF8565625.1"/>
    </source>
</evidence>
<dbReference type="Pfam" id="PF01388">
    <property type="entry name" value="ARID"/>
    <property type="match status" value="1"/>
</dbReference>
<keyword evidence="2" id="KW-0804">Transcription</keyword>
<dbReference type="GO" id="GO:0016586">
    <property type="term" value="C:RSC-type complex"/>
    <property type="evidence" value="ECO:0007669"/>
    <property type="project" value="TreeGrafter"/>
</dbReference>
<evidence type="ECO:0000256" key="2">
    <source>
        <dbReference type="ARBA" id="ARBA00023163"/>
    </source>
</evidence>
<dbReference type="CDD" id="cd16100">
    <property type="entry name" value="ARID"/>
    <property type="match status" value="1"/>
</dbReference>
<feature type="region of interest" description="Disordered" evidence="4">
    <location>
        <begin position="1232"/>
        <end position="1252"/>
    </location>
</feature>
<dbReference type="InterPro" id="IPR013087">
    <property type="entry name" value="Znf_C2H2_type"/>
</dbReference>
<dbReference type="OrthoDB" id="1938591at2759"/>
<evidence type="ECO:0000313" key="7">
    <source>
        <dbReference type="Proteomes" id="UP000699462"/>
    </source>
</evidence>
<name>A0A8T0DCS4_9TREM</name>
<evidence type="ECO:0000256" key="1">
    <source>
        <dbReference type="ARBA" id="ARBA00023015"/>
    </source>
</evidence>
<feature type="compositionally biased region" description="Polar residues" evidence="4">
    <location>
        <begin position="814"/>
        <end position="825"/>
    </location>
</feature>
<feature type="compositionally biased region" description="Low complexity" evidence="4">
    <location>
        <begin position="842"/>
        <end position="860"/>
    </location>
</feature>
<sequence length="1626" mass="176677">MNKTKRIASCPNLLSRPSRNRDKDLNNPALLRKIQKQYDHHTPRILGHPIKLPALFTAVVVRGGYRAVCDRRLWSKVASDLHLPEACANSSIGLRRIYHHYLIKHELKEYPDLSEHYLTQTYAEFSTSETAASEFSFSSATTVERNLGIAPPDGTNTAFSPYSGYHSAADLSYALNQNTHRSSSLHPQDFSWRAGITEKSLTDQLDHLDSLGRTNSVDRSSWDDPTRLRDLTELTLVELALASGLPNEIDAALNALLALSINPCITTGASTSIRLTHCKNLLNLLLATVGIYDDSVGSFVICDPAWRQQTQTDFLKFWHNTVRDPCCRLFLRPDVFINPDPASDLVTDGVPSSTLTELFAPSVSSDFHSFQSFLSRAEVEDDLETMRVLLVATILVNLVSPPPTLSAAGNRLVEDDQDESDYDVFVARCRSPHITTPLATWRENARYLAASPTALRFAFLCAYATHSGVRQLGLQLLPSLRYPLDPPRAFATSVRCPLEWTPLLESGGSRLSELTLAFLVRCLLDSPDRASLIGGLNFLANLATVPEKGNEESLLNGLPSAIWPRLAQLICLPDLAVVCATLEALRCLTNLGQYACAFAWQACLDWSANVAASAVPLILVQPLLALLTLEGQAMGSQSLHRIKLMQRTPQMVPSSSPHPYPPRPLPSSRVASNSTEWATANHLPPPYHCRSVALSSPVVQPKMQRQPAEFTTRHHNSSFVRPSIVPRPSIHPQLSTGVLPDFVPTPARALPPSYRPPSGSTSCTGLINLLASSTSSAVSLPTPSPGSHSVSSNLSLGSSSLSNVVPPIIGRSVISTAPSTPTLSELTDRLQMPPPSLPPPSALRRSAKSSLSRTTSSSPSSPLPPCKPSTIVSTNSCATVLSSVTQSSKSSTMPPDERPEGNILSITNTRELPGSDVTVFRCETTSCSTESLVNSNGSIPVGEPVVNTRTLLKLQGGRQPLVNGESKMSVAHGGDDTLRETNVAKCRSFIKCNTGFQSHNSHVNGLKPGILQAAMEALHDAKLEKLGLSMEKKSDVLLNGLPECTNSSVLEATLKSPYKSAGFGVKSDIDAVPNGLKQSNPAAAMNGYAENREIEQLIADERPVLIQTDMCACKLTSSIVNGTVVMKDSSGVDDSDVSTVGCHLDSSPEPVRHSSAACQQYLKRRRRRWGSRSHMFTPKRRREHVYMTAKSLTTEVTSSPVGQITSPLKPLPLQPEPLPDSVLGPTWRPPWSPTESHTTIGSPNVASSDDQAVDSPPRFIGVDGPTLSKSSIDKHTSRSSAVSVGVFAPNSDCTRNTIERHPPKYLCEWETCCSSFDAKHEVSEHVYLFHLHHRDQATAGRPPVRRCCRWRGCPSASLARAPFALMTHVLDVHCSPVELERSRKQAGSQNGSEIHTGGRRHPASVASVSSITSLHHLCSTVPHEDDRGSSSSTLGDQTAWSIVRSVEIRQMQLDMWAAQHHCFSVNPVGRLPFSAALTHPPHLLPPPPPREGPVTKHLRVTAALVLRNLLTYLEEARIWLSAELPLLSELVMGCSPCEHGLRTNDASSVIAQCLALSIRPVSLRSDTARSYLPPRPLLPCGSVSRASIIPSSSRASFASSTSSRRSVHHHPTWPPIYNVDLDAKPL</sequence>
<dbReference type="GO" id="GO:0003677">
    <property type="term" value="F:DNA binding"/>
    <property type="evidence" value="ECO:0007669"/>
    <property type="project" value="InterPro"/>
</dbReference>
<reference evidence="6 7" key="1">
    <citation type="submission" date="2019-07" db="EMBL/GenBank/DDBJ databases">
        <title>Annotation for the trematode Paragonimus westermani.</title>
        <authorList>
            <person name="Choi Y.-J."/>
        </authorList>
    </citation>
    <scope>NUCLEOTIDE SEQUENCE [LARGE SCALE GENOMIC DNA]</scope>
    <source>
        <strain evidence="6">180907_Pwestermani</strain>
    </source>
</reference>
<dbReference type="PANTHER" id="PTHR22970">
    <property type="entry name" value="AT-RICH INTERACTIVE DOMAIN-CONTAINING PROTEIN 2"/>
    <property type="match status" value="1"/>
</dbReference>
<protein>
    <recommendedName>
        <fullName evidence="5">ARID domain-containing protein</fullName>
    </recommendedName>
</protein>
<feature type="compositionally biased region" description="Low complexity" evidence="4">
    <location>
        <begin position="883"/>
        <end position="892"/>
    </location>
</feature>
<organism evidence="6 7">
    <name type="scientific">Paragonimus westermani</name>
    <dbReference type="NCBI Taxonomy" id="34504"/>
    <lineage>
        <taxon>Eukaryota</taxon>
        <taxon>Metazoa</taxon>
        <taxon>Spiralia</taxon>
        <taxon>Lophotrochozoa</taxon>
        <taxon>Platyhelminthes</taxon>
        <taxon>Trematoda</taxon>
        <taxon>Digenea</taxon>
        <taxon>Plagiorchiida</taxon>
        <taxon>Troglotremata</taxon>
        <taxon>Troglotrematidae</taxon>
        <taxon>Paragonimus</taxon>
    </lineage>
</organism>
<feature type="domain" description="ARID" evidence="5">
    <location>
        <begin position="15"/>
        <end position="110"/>
    </location>
</feature>
<evidence type="ECO:0000256" key="3">
    <source>
        <dbReference type="ARBA" id="ARBA00023242"/>
    </source>
</evidence>
<feature type="compositionally biased region" description="Pro residues" evidence="4">
    <location>
        <begin position="656"/>
        <end position="665"/>
    </location>
</feature>
<dbReference type="SUPFAM" id="SSF46774">
    <property type="entry name" value="ARID-like"/>
    <property type="match status" value="1"/>
</dbReference>
<comment type="caution">
    <text evidence="6">The sequence shown here is derived from an EMBL/GenBank/DDBJ whole genome shotgun (WGS) entry which is preliminary data.</text>
</comment>
<dbReference type="SMART" id="SM00501">
    <property type="entry name" value="BRIGHT"/>
    <property type="match status" value="1"/>
</dbReference>